<proteinExistence type="predicted"/>
<protein>
    <recommendedName>
        <fullName evidence="3">Asl1-like glycosyl hydrolase catalytic domain-containing protein</fullName>
    </recommendedName>
</protein>
<accession>A0A290Q1R5</accession>
<evidence type="ECO:0000313" key="1">
    <source>
        <dbReference type="EMBL" id="ATC62585.1"/>
    </source>
</evidence>
<dbReference type="SUPFAM" id="SSF51445">
    <property type="entry name" value="(Trans)glycosidases"/>
    <property type="match status" value="1"/>
</dbReference>
<gene>
    <name evidence="1" type="ORF">CMV30_00565</name>
</gene>
<dbReference type="KEGG" id="vbh:CMV30_00565"/>
<dbReference type="InterPro" id="IPR017853">
    <property type="entry name" value="GH"/>
</dbReference>
<keyword evidence="2" id="KW-1185">Reference proteome</keyword>
<dbReference type="Gene3D" id="3.20.20.80">
    <property type="entry name" value="Glycosidases"/>
    <property type="match status" value="1"/>
</dbReference>
<evidence type="ECO:0000313" key="2">
    <source>
        <dbReference type="Proteomes" id="UP000217265"/>
    </source>
</evidence>
<evidence type="ECO:0008006" key="3">
    <source>
        <dbReference type="Google" id="ProtNLM"/>
    </source>
</evidence>
<dbReference type="EMBL" id="CP023344">
    <property type="protein sequence ID" value="ATC62585.1"/>
    <property type="molecule type" value="Genomic_DNA"/>
</dbReference>
<dbReference type="Proteomes" id="UP000217265">
    <property type="component" value="Chromosome"/>
</dbReference>
<sequence length="675" mass="74242">MTRMLGALVLWWGLSGELSARVGFDVGTGAVDSLKVMEWVEAQDAKPADGWLRIRGLAQSEGGAMAREKDALRILRERGWRICALVEWDEASWAGGVRAGGGKRVAMDLRDVWARVRALGRDFAGCVDGWEIGNEPDISFLEENAETYVAYLKACRLGLRAGEREVEGASGAAESRARVVMAPLALPPGPYFERLWETGAGAATDGFNFHFYGYAEDFSGVYGQFRDAVERSAKTGGESAVEKAGRVSRELPVFLTEYGYGLLDGDAGRTEEGRERQARWFREVGAQLRELRPEGAMAFVLMPYLERGISEFGLLMDHANGGGTAAKGQRLRVSPALAWLLAEGAMDGENARSWRVAGDVDESAVVLDFVAGEGLEQRKSFLGYFARGATEGGRSSGVGEVVVYNFSEERVAGVLRLGAGLSSEGRGELAVTLEAGERRVVRVRAEVEAAAFRGVRSETVFSAGHDGARSVRARLITTWWPDPTMMAEEVVFDFSHEGKTADAVAERLLARWRASEEPGLQRQGRWLVSQGVTVAESAAKAAWTFKVDALPEEPGRPAMVELPLPESFVFEPGTLLEFSHRLAEGSAEAEAWFDVYFRTENGNLYQVWPRLQAAREWRGYAEAAENFTMAFFGRAKLPWRFAENRPVALVFFFRPEKLPAIFEIEDAAITRRVAE</sequence>
<reference evidence="1 2" key="1">
    <citation type="submission" date="2017-09" db="EMBL/GenBank/DDBJ databases">
        <title>Complete genome sequence of Verrucomicrobial strain HZ-65, isolated from freshwater.</title>
        <authorList>
            <person name="Choi A."/>
        </authorList>
    </citation>
    <scope>NUCLEOTIDE SEQUENCE [LARGE SCALE GENOMIC DNA]</scope>
    <source>
        <strain evidence="1 2">HZ-65</strain>
    </source>
</reference>
<organism evidence="1 2">
    <name type="scientific">Nibricoccus aquaticus</name>
    <dbReference type="NCBI Taxonomy" id="2576891"/>
    <lineage>
        <taxon>Bacteria</taxon>
        <taxon>Pseudomonadati</taxon>
        <taxon>Verrucomicrobiota</taxon>
        <taxon>Opitutia</taxon>
        <taxon>Opitutales</taxon>
        <taxon>Opitutaceae</taxon>
        <taxon>Nibricoccus</taxon>
    </lineage>
</organism>
<dbReference type="AlphaFoldDB" id="A0A290Q1R5"/>
<name>A0A290Q1R5_9BACT</name>